<organism evidence="9 10">
    <name type="scientific">Candidatus Segetimicrobium genomatis</name>
    <dbReference type="NCBI Taxonomy" id="2569760"/>
    <lineage>
        <taxon>Bacteria</taxon>
        <taxon>Bacillati</taxon>
        <taxon>Candidatus Sysuimicrobiota</taxon>
        <taxon>Candidatus Sysuimicrobiia</taxon>
        <taxon>Candidatus Sysuimicrobiales</taxon>
        <taxon>Candidatus Segetimicrobiaceae</taxon>
        <taxon>Candidatus Segetimicrobium</taxon>
    </lineage>
</organism>
<comment type="catalytic activity">
    <reaction evidence="7">
        <text>tRNA(Asx) + L-aspartate + ATP = L-aspartyl-tRNA(Asx) + AMP + diphosphate</text>
        <dbReference type="Rhea" id="RHEA:18349"/>
        <dbReference type="Rhea" id="RHEA-COMP:9710"/>
        <dbReference type="Rhea" id="RHEA-COMP:9711"/>
        <dbReference type="ChEBI" id="CHEBI:29991"/>
        <dbReference type="ChEBI" id="CHEBI:30616"/>
        <dbReference type="ChEBI" id="CHEBI:33019"/>
        <dbReference type="ChEBI" id="CHEBI:78442"/>
        <dbReference type="ChEBI" id="CHEBI:78516"/>
        <dbReference type="ChEBI" id="CHEBI:456215"/>
        <dbReference type="EC" id="6.1.1.23"/>
    </reaction>
</comment>
<comment type="similarity">
    <text evidence="1 7">Belongs to the class-II aminoacyl-tRNA synthetase family. Type 1 subfamily.</text>
</comment>
<proteinExistence type="inferred from homology"/>
<comment type="caution">
    <text evidence="9">The sequence shown here is derived from an EMBL/GenBank/DDBJ whole genome shotgun (WGS) entry which is preliminary data.</text>
</comment>
<evidence type="ECO:0000313" key="9">
    <source>
        <dbReference type="EMBL" id="TMJ14270.1"/>
    </source>
</evidence>
<dbReference type="NCBIfam" id="TIGR00459">
    <property type="entry name" value="aspS_bact"/>
    <property type="match status" value="1"/>
</dbReference>
<dbReference type="Pfam" id="PF02938">
    <property type="entry name" value="GAD"/>
    <property type="match status" value="1"/>
</dbReference>
<dbReference type="GO" id="GO:0005737">
    <property type="term" value="C:cytoplasm"/>
    <property type="evidence" value="ECO:0007669"/>
    <property type="project" value="UniProtKB-SubCell"/>
</dbReference>
<dbReference type="PRINTS" id="PR01042">
    <property type="entry name" value="TRNASYNTHASP"/>
</dbReference>
<evidence type="ECO:0000256" key="1">
    <source>
        <dbReference type="ARBA" id="ARBA00006303"/>
    </source>
</evidence>
<feature type="binding site" evidence="7">
    <location>
        <position position="182"/>
    </location>
    <ligand>
        <name>L-aspartate</name>
        <dbReference type="ChEBI" id="CHEBI:29991"/>
    </ligand>
</feature>
<dbReference type="InterPro" id="IPR004364">
    <property type="entry name" value="Aa-tRNA-synt_II"/>
</dbReference>
<evidence type="ECO:0000256" key="2">
    <source>
        <dbReference type="ARBA" id="ARBA00022598"/>
    </source>
</evidence>
<dbReference type="GO" id="GO:0006422">
    <property type="term" value="P:aspartyl-tRNA aminoacylation"/>
    <property type="evidence" value="ECO:0007669"/>
    <property type="project" value="UniProtKB-UniRule"/>
</dbReference>
<evidence type="ECO:0000256" key="4">
    <source>
        <dbReference type="ARBA" id="ARBA00022840"/>
    </source>
</evidence>
<dbReference type="InterPro" id="IPR045864">
    <property type="entry name" value="aa-tRNA-synth_II/BPL/LPL"/>
</dbReference>
<dbReference type="GO" id="GO:0004815">
    <property type="term" value="F:aspartate-tRNA ligase activity"/>
    <property type="evidence" value="ECO:0007669"/>
    <property type="project" value="UniProtKB-UniRule"/>
</dbReference>
<comment type="subcellular location">
    <subcellularLocation>
        <location evidence="7">Cytoplasm</location>
    </subcellularLocation>
</comment>
<dbReference type="InterPro" id="IPR006195">
    <property type="entry name" value="aa-tRNA-synth_II"/>
</dbReference>
<dbReference type="InterPro" id="IPR002312">
    <property type="entry name" value="Asp/Asn-tRNA-synth_IIb"/>
</dbReference>
<accession>A0A537M1V7</accession>
<dbReference type="Pfam" id="PF01336">
    <property type="entry name" value="tRNA_anti-codon"/>
    <property type="match status" value="1"/>
</dbReference>
<dbReference type="SUPFAM" id="SSF55261">
    <property type="entry name" value="GAD domain-like"/>
    <property type="match status" value="1"/>
</dbReference>
<dbReference type="CDD" id="cd00777">
    <property type="entry name" value="AspRS_core"/>
    <property type="match status" value="1"/>
</dbReference>
<keyword evidence="2 7" id="KW-0436">Ligase</keyword>
<dbReference type="GO" id="GO:0005524">
    <property type="term" value="F:ATP binding"/>
    <property type="evidence" value="ECO:0007669"/>
    <property type="project" value="UniProtKB-UniRule"/>
</dbReference>
<name>A0A537M1V7_9BACT</name>
<evidence type="ECO:0000256" key="5">
    <source>
        <dbReference type="ARBA" id="ARBA00022917"/>
    </source>
</evidence>
<dbReference type="Pfam" id="PF00152">
    <property type="entry name" value="tRNA-synt_2"/>
    <property type="match status" value="1"/>
</dbReference>
<dbReference type="AlphaFoldDB" id="A0A537M1V7"/>
<reference evidence="9 10" key="1">
    <citation type="journal article" date="2019" name="Nat. Microbiol.">
        <title>Mediterranean grassland soil C-N compound turnover is dependent on rainfall and depth, and is mediated by genomically divergent microorganisms.</title>
        <authorList>
            <person name="Diamond S."/>
            <person name="Andeer P.F."/>
            <person name="Li Z."/>
            <person name="Crits-Christoph A."/>
            <person name="Burstein D."/>
            <person name="Anantharaman K."/>
            <person name="Lane K.R."/>
            <person name="Thomas B.C."/>
            <person name="Pan C."/>
            <person name="Northen T.R."/>
            <person name="Banfield J.F."/>
        </authorList>
    </citation>
    <scope>NUCLEOTIDE SEQUENCE [LARGE SCALE GENOMIC DNA]</scope>
    <source>
        <strain evidence="9">NP_5</strain>
    </source>
</reference>
<dbReference type="InterPro" id="IPR004524">
    <property type="entry name" value="Asp-tRNA-ligase_1"/>
</dbReference>
<keyword evidence="3 7" id="KW-0547">Nucleotide-binding</keyword>
<dbReference type="CDD" id="cd04317">
    <property type="entry name" value="EcAspRS_like_N"/>
    <property type="match status" value="1"/>
</dbReference>
<evidence type="ECO:0000259" key="8">
    <source>
        <dbReference type="PROSITE" id="PS50862"/>
    </source>
</evidence>
<keyword evidence="4 7" id="KW-0067">ATP-binding</keyword>
<comment type="caution">
    <text evidence="7">Lacks conserved residue(s) required for the propagation of feature annotation.</text>
</comment>
<dbReference type="HAMAP" id="MF_00044">
    <property type="entry name" value="Asp_tRNA_synth_type1"/>
    <property type="match status" value="1"/>
</dbReference>
<dbReference type="Proteomes" id="UP000320393">
    <property type="component" value="Unassembled WGS sequence"/>
</dbReference>
<comment type="function">
    <text evidence="7">Aspartyl-tRNA synthetase with relaxed tRNA specificity since it is able to aspartylate not only its cognate tRNA(Asp) but also tRNA(Asn). Reaction proceeds in two steps: L-aspartate is first activated by ATP to form Asp-AMP and then transferred to the acceptor end of tRNA(Asp/Asn).</text>
</comment>
<dbReference type="InterPro" id="IPR004115">
    <property type="entry name" value="GAD-like_sf"/>
</dbReference>
<sequence length="594" mass="64837">MSSELGEWRRTHSNGSLRRADVGQVVTLMGWAQTRRDLGGLIFIDLRDREGITQVVFNPQEASEAANGAAQVRSEYVIAVRGIVAERPAGTVNPKLPTGDVEVRVRELRILNPAETPPFRIADDAAVDEAVRLRYRYLDLRRPSMFGHLALRHRLAKAVRDHLSREGFLEVETPMLIKSTPEGARDFLVPSRLHPGKFYVLPQSPQLFKQLLMVAGVERYFQIARCFRDEDGRADRQPEFTQIDIEMAFVGIDDVIRLTEGMVAAAVRDALGIEVAIPFPRLTYAEAMDRYGTDKPDIRFGLQIVDCSDLARDSGFQVFTRALEAGGAVRGLCVPGAGSLSRREVEHLEDGAKAAGALGLVPVHVDQAGARGPAVRHLSSGSLAALQARLRAAPGDLLLFIADAPRVASAALGRLRLDLGRRLGLVPDHLAFLWVTKFPLFERGQGSDRLAAMHHPFTAPADEDVHLLGSDPLAARAKAYDLVLNGVELGGGSIRIHRRELQARMFDLLGITPEQARDRFGFLLDAFQYGAPPHGGIALGLDRAVMMLAGQETIREVIAFPKTQSAADLMTGAPSAVDPAALDEAHIRLKPPPA</sequence>
<protein>
    <recommendedName>
        <fullName evidence="7">Aspartate--tRNA(Asp/Asn) ligase</fullName>
        <ecNumber evidence="7">6.1.1.23</ecNumber>
    </recommendedName>
    <alternativeName>
        <fullName evidence="7">Aspartyl-tRNA synthetase</fullName>
        <shortName evidence="7">AspRS</shortName>
    </alternativeName>
    <alternativeName>
        <fullName evidence="7">Non-discriminating aspartyl-tRNA synthetase</fullName>
        <shortName evidence="7">ND-AspRS</shortName>
    </alternativeName>
</protein>
<feature type="binding site" evidence="7">
    <location>
        <position position="454"/>
    </location>
    <ligand>
        <name>L-aspartate</name>
        <dbReference type="ChEBI" id="CHEBI:29991"/>
    </ligand>
</feature>
<dbReference type="InterPro" id="IPR012340">
    <property type="entry name" value="NA-bd_OB-fold"/>
</dbReference>
<dbReference type="InterPro" id="IPR029351">
    <property type="entry name" value="GAD_dom"/>
</dbReference>
<feature type="binding site" evidence="7">
    <location>
        <position position="495"/>
    </location>
    <ligand>
        <name>L-aspartate</name>
        <dbReference type="ChEBI" id="CHEBI:29991"/>
    </ligand>
</feature>
<dbReference type="Gene3D" id="3.30.1360.30">
    <property type="entry name" value="GAD-like domain"/>
    <property type="match status" value="1"/>
</dbReference>
<evidence type="ECO:0000256" key="3">
    <source>
        <dbReference type="ARBA" id="ARBA00022741"/>
    </source>
</evidence>
<evidence type="ECO:0000256" key="6">
    <source>
        <dbReference type="ARBA" id="ARBA00023146"/>
    </source>
</evidence>
<evidence type="ECO:0000313" key="10">
    <source>
        <dbReference type="Proteomes" id="UP000320393"/>
    </source>
</evidence>
<keyword evidence="6 7" id="KW-0030">Aminoacyl-tRNA synthetase</keyword>
<feature type="domain" description="Aminoacyl-transfer RNA synthetases class-II family profile" evidence="8">
    <location>
        <begin position="149"/>
        <end position="561"/>
    </location>
</feature>
<dbReference type="Gene3D" id="3.30.930.10">
    <property type="entry name" value="Bira Bifunctional Protein, Domain 2"/>
    <property type="match status" value="1"/>
</dbReference>
<dbReference type="EC" id="6.1.1.23" evidence="7"/>
<feature type="binding site" evidence="7">
    <location>
        <position position="228"/>
    </location>
    <ligand>
        <name>L-aspartate</name>
        <dbReference type="ChEBI" id="CHEBI:29991"/>
    </ligand>
</feature>
<dbReference type="InterPro" id="IPR047089">
    <property type="entry name" value="Asp-tRNA-ligase_1_N"/>
</dbReference>
<dbReference type="PANTHER" id="PTHR22594">
    <property type="entry name" value="ASPARTYL/LYSYL-TRNA SYNTHETASE"/>
    <property type="match status" value="1"/>
</dbReference>
<dbReference type="Gene3D" id="2.40.50.140">
    <property type="entry name" value="Nucleic acid-binding proteins"/>
    <property type="match status" value="1"/>
</dbReference>
<dbReference type="PANTHER" id="PTHR22594:SF5">
    <property type="entry name" value="ASPARTATE--TRNA LIGASE, MITOCHONDRIAL"/>
    <property type="match status" value="1"/>
</dbReference>
<feature type="region of interest" description="Aspartate" evidence="7">
    <location>
        <begin position="206"/>
        <end position="209"/>
    </location>
</feature>
<comment type="subunit">
    <text evidence="7">Homodimer.</text>
</comment>
<feature type="binding site" evidence="7">
    <location>
        <position position="488"/>
    </location>
    <ligand>
        <name>ATP</name>
        <dbReference type="ChEBI" id="CHEBI:30616"/>
    </ligand>
</feature>
<keyword evidence="5 7" id="KW-0648">Protein biosynthesis</keyword>
<feature type="binding site" evidence="7">
    <location>
        <begin position="228"/>
        <end position="230"/>
    </location>
    <ligand>
        <name>ATP</name>
        <dbReference type="ChEBI" id="CHEBI:30616"/>
    </ligand>
</feature>
<evidence type="ECO:0000256" key="7">
    <source>
        <dbReference type="HAMAP-Rule" id="MF_00044"/>
    </source>
</evidence>
<dbReference type="InterPro" id="IPR047090">
    <property type="entry name" value="AspRS_core"/>
</dbReference>
<keyword evidence="7" id="KW-0963">Cytoplasm</keyword>
<dbReference type="SUPFAM" id="SSF50249">
    <property type="entry name" value="Nucleic acid-binding proteins"/>
    <property type="match status" value="1"/>
</dbReference>
<dbReference type="NCBIfam" id="NF001750">
    <property type="entry name" value="PRK00476.1"/>
    <property type="match status" value="1"/>
</dbReference>
<dbReference type="SUPFAM" id="SSF55681">
    <property type="entry name" value="Class II aaRS and biotin synthetases"/>
    <property type="match status" value="1"/>
</dbReference>
<dbReference type="EMBL" id="VBAM01000118">
    <property type="protein sequence ID" value="TMJ14270.1"/>
    <property type="molecule type" value="Genomic_DNA"/>
</dbReference>
<feature type="binding site" evidence="7">
    <location>
        <position position="237"/>
    </location>
    <ligand>
        <name>ATP</name>
        <dbReference type="ChEBI" id="CHEBI:30616"/>
    </ligand>
</feature>
<feature type="site" description="Important for tRNA non-discrimination" evidence="7">
    <location>
        <position position="90"/>
    </location>
</feature>
<gene>
    <name evidence="7 9" type="primary">aspS</name>
    <name evidence="9" type="ORF">E6H02_03480</name>
</gene>
<feature type="binding site" evidence="7">
    <location>
        <begin position="540"/>
        <end position="543"/>
    </location>
    <ligand>
        <name>ATP</name>
        <dbReference type="ChEBI" id="CHEBI:30616"/>
    </ligand>
</feature>
<dbReference type="InterPro" id="IPR004365">
    <property type="entry name" value="NA-bd_OB_tRNA"/>
</dbReference>
<dbReference type="GO" id="GO:0003676">
    <property type="term" value="F:nucleic acid binding"/>
    <property type="evidence" value="ECO:0007669"/>
    <property type="project" value="InterPro"/>
</dbReference>
<dbReference type="PROSITE" id="PS50862">
    <property type="entry name" value="AA_TRNA_LIGASE_II"/>
    <property type="match status" value="1"/>
</dbReference>
<dbReference type="GO" id="GO:0050560">
    <property type="term" value="F:aspartate-tRNA(Asn) ligase activity"/>
    <property type="evidence" value="ECO:0007669"/>
    <property type="project" value="UniProtKB-EC"/>
</dbReference>